<organism evidence="1">
    <name type="scientific">Zea mays</name>
    <name type="common">Maize</name>
    <dbReference type="NCBI Taxonomy" id="4577"/>
    <lineage>
        <taxon>Eukaryota</taxon>
        <taxon>Viridiplantae</taxon>
        <taxon>Streptophyta</taxon>
        <taxon>Embryophyta</taxon>
        <taxon>Tracheophyta</taxon>
        <taxon>Spermatophyta</taxon>
        <taxon>Magnoliopsida</taxon>
        <taxon>Liliopsida</taxon>
        <taxon>Poales</taxon>
        <taxon>Poaceae</taxon>
        <taxon>PACMAD clade</taxon>
        <taxon>Panicoideae</taxon>
        <taxon>Andropogonodae</taxon>
        <taxon>Andropogoneae</taxon>
        <taxon>Tripsacinae</taxon>
        <taxon>Zea</taxon>
    </lineage>
</organism>
<reference evidence="1" key="1">
    <citation type="journal article" date="2009" name="PLoS Genet.">
        <title>Sequencing, mapping, and analysis of 27,455 maize full-length cDNAs.</title>
        <authorList>
            <person name="Soderlund C."/>
            <person name="Descour A."/>
            <person name="Kudrna D."/>
            <person name="Bomhoff M."/>
            <person name="Boyd L."/>
            <person name="Currie J."/>
            <person name="Angelova A."/>
            <person name="Collura K."/>
            <person name="Wissotski M."/>
            <person name="Ashley E."/>
            <person name="Morrow D."/>
            <person name="Fernandes J."/>
            <person name="Walbot V."/>
            <person name="Yu Y."/>
        </authorList>
    </citation>
    <scope>NUCLEOTIDE SEQUENCE</scope>
    <source>
        <strain evidence="1">B73</strain>
    </source>
</reference>
<proteinExistence type="evidence at transcript level"/>
<accession>C4IZY3</accession>
<dbReference type="EMBL" id="BT084130">
    <property type="protein sequence ID" value="ACR34483.1"/>
    <property type="molecule type" value="mRNA"/>
</dbReference>
<dbReference type="AlphaFoldDB" id="C4IZY3"/>
<name>C4IZY3_MAIZE</name>
<protein>
    <submittedName>
        <fullName evidence="1">Uncharacterized protein</fullName>
    </submittedName>
</protein>
<reference evidence="1" key="2">
    <citation type="submission" date="2012-06" db="EMBL/GenBank/DDBJ databases">
        <authorList>
            <person name="Yu Y."/>
            <person name="Currie J."/>
            <person name="Lomeli R."/>
            <person name="Angelova A."/>
            <person name="Collura K."/>
            <person name="Wissotski M."/>
            <person name="Campos D."/>
            <person name="Kudrna D."/>
            <person name="Golser W."/>
            <person name="Ashely E."/>
            <person name="Descour A."/>
            <person name="Fernandes J."/>
            <person name="Soderlund C."/>
            <person name="Walbot V."/>
        </authorList>
    </citation>
    <scope>NUCLEOTIDE SEQUENCE</scope>
    <source>
        <strain evidence="1">B73</strain>
    </source>
</reference>
<sequence>MHFSLFGGTLQGAHLKHTEYRIWKKCMTSFITSLDPRLLGRKSKHKPPKSWNYGPVKIQRCPIQNN</sequence>
<evidence type="ECO:0000313" key="1">
    <source>
        <dbReference type="EMBL" id="ACR34483.1"/>
    </source>
</evidence>